<dbReference type="Pfam" id="PF00096">
    <property type="entry name" value="zf-C2H2"/>
    <property type="match status" value="1"/>
</dbReference>
<dbReference type="InterPro" id="IPR013087">
    <property type="entry name" value="Znf_C2H2_type"/>
</dbReference>
<comment type="caution">
    <text evidence="4">The sequence shown here is derived from an EMBL/GenBank/DDBJ whole genome shotgun (WGS) entry which is preliminary data.</text>
</comment>
<proteinExistence type="predicted"/>
<dbReference type="SMART" id="SM00355">
    <property type="entry name" value="ZnF_C2H2"/>
    <property type="match status" value="2"/>
</dbReference>
<dbReference type="PROSITE" id="PS00028">
    <property type="entry name" value="ZINC_FINGER_C2H2_1"/>
    <property type="match status" value="2"/>
</dbReference>
<dbReference type="OrthoDB" id="6077919at2759"/>
<dbReference type="AlphaFoldDB" id="A0A443SBE7"/>
<dbReference type="Proteomes" id="UP000288716">
    <property type="component" value="Unassembled WGS sequence"/>
</dbReference>
<dbReference type="Gene3D" id="3.30.160.60">
    <property type="entry name" value="Classic Zinc Finger"/>
    <property type="match status" value="1"/>
</dbReference>
<feature type="domain" description="C2H2-type" evidence="3">
    <location>
        <begin position="339"/>
        <end position="362"/>
    </location>
</feature>
<accession>A0A443SBE7</accession>
<dbReference type="EMBL" id="NCKV01004314">
    <property type="protein sequence ID" value="RWS24868.1"/>
    <property type="molecule type" value="Genomic_DNA"/>
</dbReference>
<gene>
    <name evidence="4" type="ORF">B4U80_13841</name>
</gene>
<dbReference type="STRING" id="299467.A0A443SBE7"/>
<keyword evidence="1" id="KW-0479">Metal-binding</keyword>
<dbReference type="GO" id="GO:0008270">
    <property type="term" value="F:zinc ion binding"/>
    <property type="evidence" value="ECO:0007669"/>
    <property type="project" value="UniProtKB-KW"/>
</dbReference>
<organism evidence="4 5">
    <name type="scientific">Leptotrombidium deliense</name>
    <dbReference type="NCBI Taxonomy" id="299467"/>
    <lineage>
        <taxon>Eukaryota</taxon>
        <taxon>Metazoa</taxon>
        <taxon>Ecdysozoa</taxon>
        <taxon>Arthropoda</taxon>
        <taxon>Chelicerata</taxon>
        <taxon>Arachnida</taxon>
        <taxon>Acari</taxon>
        <taxon>Acariformes</taxon>
        <taxon>Trombidiformes</taxon>
        <taxon>Prostigmata</taxon>
        <taxon>Anystina</taxon>
        <taxon>Parasitengona</taxon>
        <taxon>Trombiculoidea</taxon>
        <taxon>Trombiculidae</taxon>
        <taxon>Leptotrombidium</taxon>
    </lineage>
</organism>
<feature type="region of interest" description="Disordered" evidence="2">
    <location>
        <begin position="245"/>
        <end position="294"/>
    </location>
</feature>
<keyword evidence="5" id="KW-1185">Reference proteome</keyword>
<sequence>MNIILFDISEYLTKLSCDAILHKFSEIAEDEYFSFGERFMATFVVLYLCDDHLVKSGLEKHNEQILLKIENAMNKWNLQHVVDKKISRRVLRVTLRIAHRNIWDVYRIFTLWTMIYFWKSDLPYNKTVNNRLSAMLERYEQIAKWKPVVNKFSTFVKNYNEQHKQDENVEAAGLSSENDITFIEQQFGIFPLPNNHDTNVTDDVVICEQSEAHSNVKNISLVNAGESLDFPIVYKRKRIVNEAKLTETEESSNNSSVNSTVSESESNVTAVTSRIQNSTLPSTRNVAKKSTTMSAPRVIRRPLRNCRRRYKCRVCDMNYANHSSLLKHIQLVHENVRNHICIICSNSFKSQASLRKHLNLSHKQAFVASRQIISSESTMKTNIG</sequence>
<feature type="compositionally biased region" description="Polar residues" evidence="2">
    <location>
        <begin position="274"/>
        <end position="294"/>
    </location>
</feature>
<evidence type="ECO:0000259" key="3">
    <source>
        <dbReference type="PROSITE" id="PS50157"/>
    </source>
</evidence>
<reference evidence="4 5" key="1">
    <citation type="journal article" date="2018" name="Gigascience">
        <title>Genomes of trombidid mites reveal novel predicted allergens and laterally-transferred genes associated with secondary metabolism.</title>
        <authorList>
            <person name="Dong X."/>
            <person name="Chaisiri K."/>
            <person name="Xia D."/>
            <person name="Armstrong S.D."/>
            <person name="Fang Y."/>
            <person name="Donnelly M.J."/>
            <person name="Kadowaki T."/>
            <person name="McGarry J.W."/>
            <person name="Darby A.C."/>
            <person name="Makepeace B.L."/>
        </authorList>
    </citation>
    <scope>NUCLEOTIDE SEQUENCE [LARGE SCALE GENOMIC DNA]</scope>
    <source>
        <strain evidence="4">UoL-UT</strain>
    </source>
</reference>
<name>A0A443SBE7_9ACAR</name>
<evidence type="ECO:0000256" key="1">
    <source>
        <dbReference type="PROSITE-ProRule" id="PRU00042"/>
    </source>
</evidence>
<evidence type="ECO:0000256" key="2">
    <source>
        <dbReference type="SAM" id="MobiDB-lite"/>
    </source>
</evidence>
<dbReference type="SUPFAM" id="SSF57667">
    <property type="entry name" value="beta-beta-alpha zinc fingers"/>
    <property type="match status" value="1"/>
</dbReference>
<keyword evidence="1" id="KW-0862">Zinc</keyword>
<dbReference type="PROSITE" id="PS50157">
    <property type="entry name" value="ZINC_FINGER_C2H2_2"/>
    <property type="match status" value="2"/>
</dbReference>
<feature type="compositionally biased region" description="Low complexity" evidence="2">
    <location>
        <begin position="251"/>
        <end position="273"/>
    </location>
</feature>
<evidence type="ECO:0000313" key="4">
    <source>
        <dbReference type="EMBL" id="RWS24868.1"/>
    </source>
</evidence>
<evidence type="ECO:0000313" key="5">
    <source>
        <dbReference type="Proteomes" id="UP000288716"/>
    </source>
</evidence>
<feature type="domain" description="C2H2-type" evidence="3">
    <location>
        <begin position="310"/>
        <end position="338"/>
    </location>
</feature>
<dbReference type="InterPro" id="IPR036236">
    <property type="entry name" value="Znf_C2H2_sf"/>
</dbReference>
<dbReference type="VEuPathDB" id="VectorBase:LDEU007171"/>
<protein>
    <recommendedName>
        <fullName evidence="3">C2H2-type domain-containing protein</fullName>
    </recommendedName>
</protein>
<keyword evidence="1" id="KW-0863">Zinc-finger</keyword>